<gene>
    <name evidence="1" type="ORF">METZ01_LOCUS404901</name>
</gene>
<protein>
    <submittedName>
        <fullName evidence="1">Uncharacterized protein</fullName>
    </submittedName>
</protein>
<name>A0A382VZU9_9ZZZZ</name>
<dbReference type="AlphaFoldDB" id="A0A382VZU9"/>
<accession>A0A382VZU9</accession>
<reference evidence="1" key="1">
    <citation type="submission" date="2018-05" db="EMBL/GenBank/DDBJ databases">
        <authorList>
            <person name="Lanie J.A."/>
            <person name="Ng W.-L."/>
            <person name="Kazmierczak K.M."/>
            <person name="Andrzejewski T.M."/>
            <person name="Davidsen T.M."/>
            <person name="Wayne K.J."/>
            <person name="Tettelin H."/>
            <person name="Glass J.I."/>
            <person name="Rusch D."/>
            <person name="Podicherti R."/>
            <person name="Tsui H.-C.T."/>
            <person name="Winkler M.E."/>
        </authorList>
    </citation>
    <scope>NUCLEOTIDE SEQUENCE</scope>
</reference>
<dbReference type="EMBL" id="UINC01155918">
    <property type="protein sequence ID" value="SVD52047.1"/>
    <property type="molecule type" value="Genomic_DNA"/>
</dbReference>
<proteinExistence type="predicted"/>
<feature type="non-terminal residue" evidence="1">
    <location>
        <position position="77"/>
    </location>
</feature>
<organism evidence="1">
    <name type="scientific">marine metagenome</name>
    <dbReference type="NCBI Taxonomy" id="408172"/>
    <lineage>
        <taxon>unclassified sequences</taxon>
        <taxon>metagenomes</taxon>
        <taxon>ecological metagenomes</taxon>
    </lineage>
</organism>
<sequence>MYQNVYFDGRTIHLWDDKLGYKKFSNKRYAFLPDKNGKYIALDGNRVKKVFRYDKKNSDLYESDVPAITRALVDNYT</sequence>
<evidence type="ECO:0000313" key="1">
    <source>
        <dbReference type="EMBL" id="SVD52047.1"/>
    </source>
</evidence>